<keyword evidence="3" id="KW-1185">Reference proteome</keyword>
<keyword evidence="1" id="KW-0812">Transmembrane</keyword>
<keyword evidence="1" id="KW-1133">Transmembrane helix</keyword>
<keyword evidence="1" id="KW-0472">Membrane</keyword>
<proteinExistence type="predicted"/>
<dbReference type="Proteomes" id="UP001597287">
    <property type="component" value="Unassembled WGS sequence"/>
</dbReference>
<gene>
    <name evidence="2" type="ORF">ACFSPV_32840</name>
</gene>
<name>A0ABW5F0T6_9BURK</name>
<dbReference type="RefSeq" id="WP_380106619.1">
    <property type="nucleotide sequence ID" value="NZ_JBHSIH010000001.1"/>
</dbReference>
<dbReference type="EMBL" id="JBHUIG010000057">
    <property type="protein sequence ID" value="MFD2323481.1"/>
    <property type="molecule type" value="Genomic_DNA"/>
</dbReference>
<evidence type="ECO:0000256" key="1">
    <source>
        <dbReference type="SAM" id="Phobius"/>
    </source>
</evidence>
<evidence type="ECO:0000313" key="2">
    <source>
        <dbReference type="EMBL" id="MFD2323481.1"/>
    </source>
</evidence>
<sequence>MHEIDAFEDRSERMSDEARHHLEMDRHAQEMISLLERLHAKQHEWEENQRWQINDMREHLKKIDRGIGWWGGVLSVIAGFIAYKIA</sequence>
<evidence type="ECO:0008006" key="4">
    <source>
        <dbReference type="Google" id="ProtNLM"/>
    </source>
</evidence>
<feature type="transmembrane region" description="Helical" evidence="1">
    <location>
        <begin position="67"/>
        <end position="85"/>
    </location>
</feature>
<reference evidence="3" key="1">
    <citation type="journal article" date="2019" name="Int. J. Syst. Evol. Microbiol.">
        <title>The Global Catalogue of Microorganisms (GCM) 10K type strain sequencing project: providing services to taxonomists for standard genome sequencing and annotation.</title>
        <authorList>
            <consortium name="The Broad Institute Genomics Platform"/>
            <consortium name="The Broad Institute Genome Sequencing Center for Infectious Disease"/>
            <person name="Wu L."/>
            <person name="Ma J."/>
        </authorList>
    </citation>
    <scope>NUCLEOTIDE SEQUENCE [LARGE SCALE GENOMIC DNA]</scope>
    <source>
        <strain evidence="3">CCUG 62793</strain>
    </source>
</reference>
<organism evidence="2 3">
    <name type="scientific">Delftia deserti</name>
    <dbReference type="NCBI Taxonomy" id="1651218"/>
    <lineage>
        <taxon>Bacteria</taxon>
        <taxon>Pseudomonadati</taxon>
        <taxon>Pseudomonadota</taxon>
        <taxon>Betaproteobacteria</taxon>
        <taxon>Burkholderiales</taxon>
        <taxon>Comamonadaceae</taxon>
        <taxon>Delftia</taxon>
    </lineage>
</organism>
<accession>A0ABW5F0T6</accession>
<comment type="caution">
    <text evidence="2">The sequence shown here is derived from an EMBL/GenBank/DDBJ whole genome shotgun (WGS) entry which is preliminary data.</text>
</comment>
<evidence type="ECO:0000313" key="3">
    <source>
        <dbReference type="Proteomes" id="UP001597287"/>
    </source>
</evidence>
<protein>
    <recommendedName>
        <fullName evidence="4">DUF1640 domain-containing protein</fullName>
    </recommendedName>
</protein>